<dbReference type="AlphaFoldDB" id="A0A0L8I4V9"/>
<name>A0A0L8I4V9_OCTBM</name>
<organism evidence="1">
    <name type="scientific">Octopus bimaculoides</name>
    <name type="common">California two-spotted octopus</name>
    <dbReference type="NCBI Taxonomy" id="37653"/>
    <lineage>
        <taxon>Eukaryota</taxon>
        <taxon>Metazoa</taxon>
        <taxon>Spiralia</taxon>
        <taxon>Lophotrochozoa</taxon>
        <taxon>Mollusca</taxon>
        <taxon>Cephalopoda</taxon>
        <taxon>Coleoidea</taxon>
        <taxon>Octopodiformes</taxon>
        <taxon>Octopoda</taxon>
        <taxon>Incirrata</taxon>
        <taxon>Octopodidae</taxon>
        <taxon>Octopus</taxon>
    </lineage>
</organism>
<sequence length="51" mass="6107">MCKLQQTVNIRTRLHENSRECTLTTWVFSTRKEDLQNMLLLLAYVCICIYI</sequence>
<proteinExistence type="predicted"/>
<gene>
    <name evidence="1" type="ORF">OCBIM_22034638mg</name>
</gene>
<dbReference type="EMBL" id="KQ416542">
    <property type="protein sequence ID" value="KOF96541.1"/>
    <property type="molecule type" value="Genomic_DNA"/>
</dbReference>
<reference evidence="1" key="1">
    <citation type="submission" date="2015-07" db="EMBL/GenBank/DDBJ databases">
        <title>MeaNS - Measles Nucleotide Surveillance Program.</title>
        <authorList>
            <person name="Tran T."/>
            <person name="Druce J."/>
        </authorList>
    </citation>
    <scope>NUCLEOTIDE SEQUENCE</scope>
    <source>
        <strain evidence="1">UCB-OBI-ISO-001</strain>
        <tissue evidence="1">Gonad</tissue>
    </source>
</reference>
<accession>A0A0L8I4V9</accession>
<protein>
    <submittedName>
        <fullName evidence="1">Uncharacterized protein</fullName>
    </submittedName>
</protein>
<evidence type="ECO:0000313" key="1">
    <source>
        <dbReference type="EMBL" id="KOF96541.1"/>
    </source>
</evidence>